<keyword evidence="3 5" id="KW-1133">Transmembrane helix</keyword>
<keyword evidence="2 5" id="KW-0812">Transmembrane</keyword>
<comment type="subcellular location">
    <subcellularLocation>
        <location evidence="1">Membrane</location>
    </subcellularLocation>
</comment>
<keyword evidence="7" id="KW-1185">Reference proteome</keyword>
<dbReference type="Proteomes" id="UP000184514">
    <property type="component" value="Unassembled WGS sequence"/>
</dbReference>
<dbReference type="GO" id="GO:0016020">
    <property type="term" value="C:membrane"/>
    <property type="evidence" value="ECO:0007669"/>
    <property type="project" value="UniProtKB-SubCell"/>
</dbReference>
<comment type="caution">
    <text evidence="6">The sequence shown here is derived from an EMBL/GenBank/DDBJ whole genome shotgun (WGS) entry which is preliminary data.</text>
</comment>
<dbReference type="AlphaFoldDB" id="A0A1L9NR50"/>
<dbReference type="SUPFAM" id="SSF161084">
    <property type="entry name" value="MAPEG domain-like"/>
    <property type="match status" value="1"/>
</dbReference>
<accession>A0A1L9NR50</accession>
<sequence>MLEITSLYAGLLALLFLWLSARVIVYRRGNKISMGDHGDNSLLKRMRAQGNCAEYAPFGVLLLALVEMSGAPNVAVHLLGLMLLSGRALHAWGFSASPPVMNGRVFGMVLTLSMILLSAVGLLLHSAF</sequence>
<feature type="transmembrane region" description="Helical" evidence="5">
    <location>
        <begin position="6"/>
        <end position="25"/>
    </location>
</feature>
<evidence type="ECO:0000313" key="6">
    <source>
        <dbReference type="EMBL" id="OJI91765.1"/>
    </source>
</evidence>
<evidence type="ECO:0000256" key="3">
    <source>
        <dbReference type="ARBA" id="ARBA00022989"/>
    </source>
</evidence>
<name>A0A1L9NR50_9RHOB</name>
<dbReference type="EMBL" id="MLCB01000219">
    <property type="protein sequence ID" value="OJI91765.1"/>
    <property type="molecule type" value="Genomic_DNA"/>
</dbReference>
<dbReference type="OrthoDB" id="7619858at2"/>
<evidence type="ECO:0000313" key="7">
    <source>
        <dbReference type="Proteomes" id="UP000184514"/>
    </source>
</evidence>
<evidence type="ECO:0000256" key="2">
    <source>
        <dbReference type="ARBA" id="ARBA00022692"/>
    </source>
</evidence>
<dbReference type="STRING" id="696762.PFRI_40090"/>
<gene>
    <name evidence="6" type="primary">yecN</name>
    <name evidence="6" type="ORF">PFRI_40090</name>
</gene>
<organism evidence="6 7">
    <name type="scientific">Planktotalea frisia</name>
    <dbReference type="NCBI Taxonomy" id="696762"/>
    <lineage>
        <taxon>Bacteria</taxon>
        <taxon>Pseudomonadati</taxon>
        <taxon>Pseudomonadota</taxon>
        <taxon>Alphaproteobacteria</taxon>
        <taxon>Rhodobacterales</taxon>
        <taxon>Paracoccaceae</taxon>
        <taxon>Planktotalea</taxon>
    </lineage>
</organism>
<feature type="transmembrane region" description="Helical" evidence="5">
    <location>
        <begin position="105"/>
        <end position="124"/>
    </location>
</feature>
<protein>
    <submittedName>
        <fullName evidence="6">Inner membrane protein YecN</fullName>
    </submittedName>
</protein>
<feature type="transmembrane region" description="Helical" evidence="5">
    <location>
        <begin position="55"/>
        <end position="85"/>
    </location>
</feature>
<reference evidence="6 7" key="1">
    <citation type="submission" date="2016-10" db="EMBL/GenBank/DDBJ databases">
        <title>Genome sequence of Planktotalea frisia SH6-1.</title>
        <authorList>
            <person name="Poehlein A."/>
            <person name="Bakenhus I."/>
            <person name="Voget S."/>
            <person name="Brinkhoff T."/>
            <person name="Simon M."/>
        </authorList>
    </citation>
    <scope>NUCLEOTIDE SEQUENCE [LARGE SCALE GENOMIC DNA]</scope>
    <source>
        <strain evidence="6 7">SH6-1</strain>
    </source>
</reference>
<dbReference type="InterPro" id="IPR001129">
    <property type="entry name" value="Membr-assoc_MAPEG"/>
</dbReference>
<evidence type="ECO:0000256" key="4">
    <source>
        <dbReference type="ARBA" id="ARBA00023136"/>
    </source>
</evidence>
<keyword evidence="4 5" id="KW-0472">Membrane</keyword>
<evidence type="ECO:0000256" key="1">
    <source>
        <dbReference type="ARBA" id="ARBA00004370"/>
    </source>
</evidence>
<dbReference type="RefSeq" id="WP_072632474.1">
    <property type="nucleotide sequence ID" value="NZ_MLCB01000219.1"/>
</dbReference>
<dbReference type="Gene3D" id="1.20.120.550">
    <property type="entry name" value="Membrane associated eicosanoid/glutathione metabolism-like domain"/>
    <property type="match status" value="1"/>
</dbReference>
<dbReference type="PANTHER" id="PTHR35814:SF1">
    <property type="entry name" value="GLUTATHIONE S-TRANSFERASE-RELATED"/>
    <property type="match status" value="1"/>
</dbReference>
<dbReference type="PANTHER" id="PTHR35814">
    <property type="match status" value="1"/>
</dbReference>
<dbReference type="Pfam" id="PF01124">
    <property type="entry name" value="MAPEG"/>
    <property type="match status" value="1"/>
</dbReference>
<proteinExistence type="predicted"/>
<evidence type="ECO:0000256" key="5">
    <source>
        <dbReference type="SAM" id="Phobius"/>
    </source>
</evidence>
<dbReference type="InterPro" id="IPR023352">
    <property type="entry name" value="MAPEG-like_dom_sf"/>
</dbReference>